<dbReference type="InterPro" id="IPR050595">
    <property type="entry name" value="Bact_response_regulator"/>
</dbReference>
<dbReference type="Pfam" id="PF00072">
    <property type="entry name" value="Response_reg"/>
    <property type="match status" value="1"/>
</dbReference>
<evidence type="ECO:0000256" key="1">
    <source>
        <dbReference type="ARBA" id="ARBA00022553"/>
    </source>
</evidence>
<dbReference type="Gene3D" id="3.40.50.2300">
    <property type="match status" value="1"/>
</dbReference>
<dbReference type="SUPFAM" id="SSF52172">
    <property type="entry name" value="CheY-like"/>
    <property type="match status" value="1"/>
</dbReference>
<reference evidence="4 5" key="1">
    <citation type="submission" date="2024-12" db="EMBL/GenBank/DDBJ databases">
        <authorList>
            <person name="Hu S."/>
        </authorList>
    </citation>
    <scope>NUCLEOTIDE SEQUENCE [LARGE SCALE GENOMIC DNA]</scope>
    <source>
        <strain evidence="4 5">THG-T11</strain>
    </source>
</reference>
<evidence type="ECO:0000259" key="3">
    <source>
        <dbReference type="PROSITE" id="PS50110"/>
    </source>
</evidence>
<keyword evidence="5" id="KW-1185">Reference proteome</keyword>
<proteinExistence type="predicted"/>
<sequence length="120" mass="13458">MAKKILIIEDDVEILSIFEFIFEEEGYELLLKQTGISVEEASIFNPDLILFDVRLNGFPKTGTEICLEYKESEKLAGVPMLLVSAEHNLEVLATGCKADGFVSKPFNISTLLNKVKEFIN</sequence>
<feature type="domain" description="Response regulatory" evidence="3">
    <location>
        <begin position="4"/>
        <end position="119"/>
    </location>
</feature>
<protein>
    <submittedName>
        <fullName evidence="4">PleD family two-component system response regulator</fullName>
    </submittedName>
</protein>
<dbReference type="SMART" id="SM00448">
    <property type="entry name" value="REC"/>
    <property type="match status" value="1"/>
</dbReference>
<dbReference type="PANTHER" id="PTHR44591">
    <property type="entry name" value="STRESS RESPONSE REGULATOR PROTEIN 1"/>
    <property type="match status" value="1"/>
</dbReference>
<keyword evidence="1 2" id="KW-0597">Phosphoprotein</keyword>
<feature type="modified residue" description="4-aspartylphosphate" evidence="2">
    <location>
        <position position="52"/>
    </location>
</feature>
<dbReference type="EMBL" id="SSHJ02000007">
    <property type="protein sequence ID" value="MFN0256483.1"/>
    <property type="molecule type" value="Genomic_DNA"/>
</dbReference>
<dbReference type="RefSeq" id="WP_138723586.1">
    <property type="nucleotide sequence ID" value="NZ_SSHJ02000007.1"/>
</dbReference>
<dbReference type="PROSITE" id="PS50110">
    <property type="entry name" value="RESPONSE_REGULATORY"/>
    <property type="match status" value="1"/>
</dbReference>
<accession>A0ABW9J7H6</accession>
<dbReference type="Proteomes" id="UP001517247">
    <property type="component" value="Unassembled WGS sequence"/>
</dbReference>
<dbReference type="InterPro" id="IPR001789">
    <property type="entry name" value="Sig_transdc_resp-reg_receiver"/>
</dbReference>
<evidence type="ECO:0000313" key="4">
    <source>
        <dbReference type="EMBL" id="MFN0256483.1"/>
    </source>
</evidence>
<evidence type="ECO:0000256" key="2">
    <source>
        <dbReference type="PROSITE-ProRule" id="PRU00169"/>
    </source>
</evidence>
<dbReference type="PANTHER" id="PTHR44591:SF3">
    <property type="entry name" value="RESPONSE REGULATORY DOMAIN-CONTAINING PROTEIN"/>
    <property type="match status" value="1"/>
</dbReference>
<comment type="caution">
    <text evidence="4">The sequence shown here is derived from an EMBL/GenBank/DDBJ whole genome shotgun (WGS) entry which is preliminary data.</text>
</comment>
<organism evidence="4 5">
    <name type="scientific">Pedobacter ureilyticus</name>
    <dbReference type="NCBI Taxonomy" id="1393051"/>
    <lineage>
        <taxon>Bacteria</taxon>
        <taxon>Pseudomonadati</taxon>
        <taxon>Bacteroidota</taxon>
        <taxon>Sphingobacteriia</taxon>
        <taxon>Sphingobacteriales</taxon>
        <taxon>Sphingobacteriaceae</taxon>
        <taxon>Pedobacter</taxon>
    </lineage>
</organism>
<dbReference type="InterPro" id="IPR011006">
    <property type="entry name" value="CheY-like_superfamily"/>
</dbReference>
<gene>
    <name evidence="4" type="ORF">E6A44_012915</name>
</gene>
<name>A0ABW9J7H6_9SPHI</name>
<evidence type="ECO:0000313" key="5">
    <source>
        <dbReference type="Proteomes" id="UP001517247"/>
    </source>
</evidence>